<evidence type="ECO:0000313" key="3">
    <source>
        <dbReference type="EMBL" id="CAF3651139.1"/>
    </source>
</evidence>
<dbReference type="Proteomes" id="UP000663829">
    <property type="component" value="Unassembled WGS sequence"/>
</dbReference>
<dbReference type="InterPro" id="IPR025893">
    <property type="entry name" value="Tocopherol_cyclase"/>
</dbReference>
<feature type="transmembrane region" description="Helical" evidence="1">
    <location>
        <begin position="260"/>
        <end position="281"/>
    </location>
</feature>
<name>A0A813X109_9BILA</name>
<dbReference type="EMBL" id="CAJNOQ010001049">
    <property type="protein sequence ID" value="CAF0863574.1"/>
    <property type="molecule type" value="Genomic_DNA"/>
</dbReference>
<dbReference type="OrthoDB" id="9987342at2759"/>
<dbReference type="GO" id="GO:0009976">
    <property type="term" value="F:tocopherol cyclase activity"/>
    <property type="evidence" value="ECO:0007669"/>
    <property type="project" value="InterPro"/>
</dbReference>
<dbReference type="PANTHER" id="PTHR35309">
    <property type="match status" value="1"/>
</dbReference>
<dbReference type="PANTHER" id="PTHR35309:SF4">
    <property type="entry name" value="TOCOPHEROL CYCLASE"/>
    <property type="match status" value="1"/>
</dbReference>
<evidence type="ECO:0000313" key="4">
    <source>
        <dbReference type="Proteomes" id="UP000663829"/>
    </source>
</evidence>
<feature type="transmembrane region" description="Helical" evidence="1">
    <location>
        <begin position="74"/>
        <end position="98"/>
    </location>
</feature>
<keyword evidence="4" id="KW-1185">Reference proteome</keyword>
<dbReference type="AlphaFoldDB" id="A0A813X109"/>
<protein>
    <submittedName>
        <fullName evidence="2">Uncharacterized protein</fullName>
    </submittedName>
</protein>
<sequence>MGPYSLVPTMQCYHHVVSMKHQVTGSIEIDEKDIIELKEGSIGYTEKDWGRNFPEIWIWGQSNHWNKDDRETSLFFSFAMIPWYFNLKFPGFLVIFYYNQTFYRFTTYSQSFVHRLMIDETNQRISFNLYDQLFKYKLRVILTYQHQSSSIAPKANLYGPRNGKMEKFVNEILTNASFDVRFSKLIQDQTAFISDDEDDEVKLFSQHGIYENVLYQAKADPVALEITGNVSWLSEQLHSTYGNSYPWTFSLTRVLMEMIIYIKNSYITMILVTVFTLLVIFRR</sequence>
<organism evidence="2 4">
    <name type="scientific">Didymodactylos carnosus</name>
    <dbReference type="NCBI Taxonomy" id="1234261"/>
    <lineage>
        <taxon>Eukaryota</taxon>
        <taxon>Metazoa</taxon>
        <taxon>Spiralia</taxon>
        <taxon>Gnathifera</taxon>
        <taxon>Rotifera</taxon>
        <taxon>Eurotatoria</taxon>
        <taxon>Bdelloidea</taxon>
        <taxon>Philodinida</taxon>
        <taxon>Philodinidae</taxon>
        <taxon>Didymodactylos</taxon>
    </lineage>
</organism>
<keyword evidence="1" id="KW-1133">Transmembrane helix</keyword>
<proteinExistence type="predicted"/>
<keyword evidence="1" id="KW-0812">Transmembrane</keyword>
<evidence type="ECO:0000256" key="1">
    <source>
        <dbReference type="SAM" id="Phobius"/>
    </source>
</evidence>
<keyword evidence="1" id="KW-0472">Membrane</keyword>
<comment type="caution">
    <text evidence="2">The sequence shown here is derived from an EMBL/GenBank/DDBJ whole genome shotgun (WGS) entry which is preliminary data.</text>
</comment>
<reference evidence="2" key="1">
    <citation type="submission" date="2021-02" db="EMBL/GenBank/DDBJ databases">
        <authorList>
            <person name="Nowell W R."/>
        </authorList>
    </citation>
    <scope>NUCLEOTIDE SEQUENCE</scope>
</reference>
<dbReference type="EMBL" id="CAJOBC010001049">
    <property type="protein sequence ID" value="CAF3651139.1"/>
    <property type="molecule type" value="Genomic_DNA"/>
</dbReference>
<evidence type="ECO:0000313" key="2">
    <source>
        <dbReference type="EMBL" id="CAF0863574.1"/>
    </source>
</evidence>
<dbReference type="Proteomes" id="UP000681722">
    <property type="component" value="Unassembled WGS sequence"/>
</dbReference>
<accession>A0A813X109</accession>
<dbReference type="Pfam" id="PF14249">
    <property type="entry name" value="Tocopherol_cycl"/>
    <property type="match status" value="1"/>
</dbReference>
<gene>
    <name evidence="2" type="ORF">GPM918_LOCUS6716</name>
    <name evidence="3" type="ORF">SRO942_LOCUS6716</name>
</gene>